<protein>
    <submittedName>
        <fullName evidence="1">Uncharacterized protein</fullName>
    </submittedName>
</protein>
<sequence length="118" mass="13566">MASGPLTHKSVWAPRMCTIVHLNVPSLTSGNHYFQIQSATVHNDLKIDPVLNFTKITSKKFFEKLPQIPNELLHLPPHDPAIPNSRKRPREMLDYTYENFPSVKIRRHVSTVDENLDP</sequence>
<reference evidence="1 3" key="1">
    <citation type="journal article" date="2019" name="Sci. Rep.">
        <title>Orb-weaving spider Araneus ventricosus genome elucidates the spidroin gene catalogue.</title>
        <authorList>
            <person name="Kono N."/>
            <person name="Nakamura H."/>
            <person name="Ohtoshi R."/>
            <person name="Moran D.A.P."/>
            <person name="Shinohara A."/>
            <person name="Yoshida Y."/>
            <person name="Fujiwara M."/>
            <person name="Mori M."/>
            <person name="Tomita M."/>
            <person name="Arakawa K."/>
        </authorList>
    </citation>
    <scope>NUCLEOTIDE SEQUENCE [LARGE SCALE GENOMIC DNA]</scope>
</reference>
<organism evidence="1 3">
    <name type="scientific">Araneus ventricosus</name>
    <name type="common">Orbweaver spider</name>
    <name type="synonym">Epeira ventricosa</name>
    <dbReference type="NCBI Taxonomy" id="182803"/>
    <lineage>
        <taxon>Eukaryota</taxon>
        <taxon>Metazoa</taxon>
        <taxon>Ecdysozoa</taxon>
        <taxon>Arthropoda</taxon>
        <taxon>Chelicerata</taxon>
        <taxon>Arachnida</taxon>
        <taxon>Araneae</taxon>
        <taxon>Araneomorphae</taxon>
        <taxon>Entelegynae</taxon>
        <taxon>Araneoidea</taxon>
        <taxon>Araneidae</taxon>
        <taxon>Araneus</taxon>
    </lineage>
</organism>
<proteinExistence type="predicted"/>
<evidence type="ECO:0000313" key="1">
    <source>
        <dbReference type="EMBL" id="GBO42915.1"/>
    </source>
</evidence>
<keyword evidence="3" id="KW-1185">Reference proteome</keyword>
<evidence type="ECO:0000313" key="2">
    <source>
        <dbReference type="EMBL" id="GBO42921.1"/>
    </source>
</evidence>
<evidence type="ECO:0000313" key="3">
    <source>
        <dbReference type="Proteomes" id="UP000499080"/>
    </source>
</evidence>
<name>A0A4Y2WZT8_ARAVE</name>
<gene>
    <name evidence="2" type="ORF">AVEN_136175_1</name>
    <name evidence="1" type="ORF">AVEN_29660_1</name>
</gene>
<comment type="caution">
    <text evidence="1">The sequence shown here is derived from an EMBL/GenBank/DDBJ whole genome shotgun (WGS) entry which is preliminary data.</text>
</comment>
<dbReference type="AlphaFoldDB" id="A0A4Y2WZT8"/>
<dbReference type="EMBL" id="BGPR01069199">
    <property type="protein sequence ID" value="GBO42921.1"/>
    <property type="molecule type" value="Genomic_DNA"/>
</dbReference>
<accession>A0A4Y2WZT8</accession>
<dbReference type="EMBL" id="BGPR01069194">
    <property type="protein sequence ID" value="GBO42915.1"/>
    <property type="molecule type" value="Genomic_DNA"/>
</dbReference>
<dbReference type="Proteomes" id="UP000499080">
    <property type="component" value="Unassembled WGS sequence"/>
</dbReference>